<reference evidence="7" key="1">
    <citation type="submission" date="2021-04" db="EMBL/GenBank/DDBJ databases">
        <title>Draft genome sequence data of methanotrophic Methylovulum sp. strain S1L and Methylomonas sp. strain S2AM isolated from boreal lake water columns.</title>
        <authorList>
            <person name="Rissanen A.J."/>
            <person name="Mangayil R."/>
            <person name="Svenning M.M."/>
            <person name="Khanongnuch R."/>
        </authorList>
    </citation>
    <scope>NUCLEOTIDE SEQUENCE</scope>
    <source>
        <strain evidence="7">S2AM</strain>
    </source>
</reference>
<dbReference type="GO" id="GO:0015171">
    <property type="term" value="F:amino acid transmembrane transporter activity"/>
    <property type="evidence" value="ECO:0007669"/>
    <property type="project" value="TreeGrafter"/>
</dbReference>
<gene>
    <name evidence="7" type="ORF">KEF85_00700</name>
</gene>
<organism evidence="7 8">
    <name type="scientific">Methylomonas paludis</name>
    <dbReference type="NCBI Taxonomy" id="1173101"/>
    <lineage>
        <taxon>Bacteria</taxon>
        <taxon>Pseudomonadati</taxon>
        <taxon>Pseudomonadota</taxon>
        <taxon>Gammaproteobacteria</taxon>
        <taxon>Methylococcales</taxon>
        <taxon>Methylococcaceae</taxon>
        <taxon>Methylomonas</taxon>
    </lineage>
</organism>
<comment type="subcellular location">
    <subcellularLocation>
        <location evidence="1">Membrane</location>
        <topology evidence="1">Multi-pass membrane protein</topology>
    </subcellularLocation>
</comment>
<evidence type="ECO:0000256" key="2">
    <source>
        <dbReference type="ARBA" id="ARBA00022448"/>
    </source>
</evidence>
<dbReference type="PIRSF" id="PIRSF006060">
    <property type="entry name" value="AA_transporter"/>
    <property type="match status" value="1"/>
</dbReference>
<evidence type="ECO:0000256" key="6">
    <source>
        <dbReference type="SAM" id="Phobius"/>
    </source>
</evidence>
<dbReference type="KEGG" id="mpad:KEF85_00700"/>
<evidence type="ECO:0000313" key="7">
    <source>
        <dbReference type="EMBL" id="QWF71054.1"/>
    </source>
</evidence>
<sequence>MRLSPQLFRCKSVAAFTAAENRLKQTLTARDLIVLGVGAIIGAGIFVLTGIAAAKYAGPAIIVSFMLAGIACALAALCYSELAAMIPVSGSAYSYAYATLGELMAWIIGWDLVLEYALASSTVAIGWAGYLTSFLNSVGIHLPEFLTTAYLANPATGFINLPAALIILLLTGLLIVGIRQSASFNFVMVLIKLTVIIVFIIAGSGHIHSENWADFAPFGFSGVLTGAGVIFFAYIGFDAVSTAAQEAINPEKDVPLGIIASLLTCTLLYILVAAVLTGIVSYTQLNVPAPIALAVDFTGMFWLSPIIKLGAIAGLTSVMLVLLMGQSRIFYAMSKDKLLPPLFAQVHPKFQTPHLSTLLVGVAVALLAGFMPIEKLGELVSIGTLFAFVLVCGGVWVLRVSHPELPRHFKCPAVPYVPLAGILVCLGLMAGLPFDTWVRLFVWLLLGFVIYFGYGIKHSELH</sequence>
<feature type="transmembrane region" description="Helical" evidence="6">
    <location>
        <begin position="257"/>
        <end position="280"/>
    </location>
</feature>
<feature type="transmembrane region" description="Helical" evidence="6">
    <location>
        <begin position="379"/>
        <end position="401"/>
    </location>
</feature>
<evidence type="ECO:0000256" key="3">
    <source>
        <dbReference type="ARBA" id="ARBA00022692"/>
    </source>
</evidence>
<dbReference type="RefSeq" id="WP_215582615.1">
    <property type="nucleotide sequence ID" value="NZ_CP073754.1"/>
</dbReference>
<keyword evidence="3 6" id="KW-0812">Transmembrane</keyword>
<dbReference type="PANTHER" id="PTHR43243">
    <property type="entry name" value="INNER MEMBRANE TRANSPORTER YGJI-RELATED"/>
    <property type="match status" value="1"/>
</dbReference>
<dbReference type="PANTHER" id="PTHR43243:SF4">
    <property type="entry name" value="CATIONIC AMINO ACID TRANSPORTER 4"/>
    <property type="match status" value="1"/>
</dbReference>
<feature type="transmembrane region" description="Helical" evidence="6">
    <location>
        <begin position="440"/>
        <end position="456"/>
    </location>
</feature>
<feature type="transmembrane region" description="Helical" evidence="6">
    <location>
        <begin position="413"/>
        <end position="434"/>
    </location>
</feature>
<feature type="transmembrane region" description="Helical" evidence="6">
    <location>
        <begin position="215"/>
        <end position="237"/>
    </location>
</feature>
<evidence type="ECO:0000256" key="5">
    <source>
        <dbReference type="ARBA" id="ARBA00023136"/>
    </source>
</evidence>
<dbReference type="Gene3D" id="1.20.1740.10">
    <property type="entry name" value="Amino acid/polyamine transporter I"/>
    <property type="match status" value="1"/>
</dbReference>
<evidence type="ECO:0000313" key="8">
    <source>
        <dbReference type="Proteomes" id="UP000676649"/>
    </source>
</evidence>
<feature type="transmembrane region" description="Helical" evidence="6">
    <location>
        <begin position="60"/>
        <end position="80"/>
    </location>
</feature>
<keyword evidence="8" id="KW-1185">Reference proteome</keyword>
<protein>
    <submittedName>
        <fullName evidence="7">Amino acid permease</fullName>
    </submittedName>
</protein>
<feature type="transmembrane region" description="Helical" evidence="6">
    <location>
        <begin position="32"/>
        <end position="54"/>
    </location>
</feature>
<dbReference type="AlphaFoldDB" id="A0A975MNU6"/>
<evidence type="ECO:0000256" key="4">
    <source>
        <dbReference type="ARBA" id="ARBA00022989"/>
    </source>
</evidence>
<proteinExistence type="predicted"/>
<dbReference type="InterPro" id="IPR002293">
    <property type="entry name" value="AA/rel_permease1"/>
</dbReference>
<accession>A0A975MNU6</accession>
<keyword evidence="2" id="KW-0813">Transport</keyword>
<keyword evidence="5 6" id="KW-0472">Membrane</keyword>
<feature type="transmembrane region" description="Helical" evidence="6">
    <location>
        <begin position="184"/>
        <end position="203"/>
    </location>
</feature>
<feature type="transmembrane region" description="Helical" evidence="6">
    <location>
        <begin position="309"/>
        <end position="331"/>
    </location>
</feature>
<name>A0A975MNU6_9GAMM</name>
<dbReference type="Pfam" id="PF13520">
    <property type="entry name" value="AA_permease_2"/>
    <property type="match status" value="1"/>
</dbReference>
<evidence type="ECO:0000256" key="1">
    <source>
        <dbReference type="ARBA" id="ARBA00004141"/>
    </source>
</evidence>
<keyword evidence="4 6" id="KW-1133">Transmembrane helix</keyword>
<dbReference type="Proteomes" id="UP000676649">
    <property type="component" value="Chromosome"/>
</dbReference>
<dbReference type="GO" id="GO:0016020">
    <property type="term" value="C:membrane"/>
    <property type="evidence" value="ECO:0007669"/>
    <property type="project" value="UniProtKB-SubCell"/>
</dbReference>
<feature type="transmembrane region" description="Helical" evidence="6">
    <location>
        <begin position="158"/>
        <end position="178"/>
    </location>
</feature>
<dbReference type="EMBL" id="CP073754">
    <property type="protein sequence ID" value="QWF71054.1"/>
    <property type="molecule type" value="Genomic_DNA"/>
</dbReference>
<feature type="transmembrane region" description="Helical" evidence="6">
    <location>
        <begin position="92"/>
        <end position="110"/>
    </location>
</feature>
<feature type="transmembrane region" description="Helical" evidence="6">
    <location>
        <begin position="352"/>
        <end position="373"/>
    </location>
</feature>